<organism evidence="1 2">
    <name type="scientific">Melastoma candidum</name>
    <dbReference type="NCBI Taxonomy" id="119954"/>
    <lineage>
        <taxon>Eukaryota</taxon>
        <taxon>Viridiplantae</taxon>
        <taxon>Streptophyta</taxon>
        <taxon>Embryophyta</taxon>
        <taxon>Tracheophyta</taxon>
        <taxon>Spermatophyta</taxon>
        <taxon>Magnoliopsida</taxon>
        <taxon>eudicotyledons</taxon>
        <taxon>Gunneridae</taxon>
        <taxon>Pentapetalae</taxon>
        <taxon>rosids</taxon>
        <taxon>malvids</taxon>
        <taxon>Myrtales</taxon>
        <taxon>Melastomataceae</taxon>
        <taxon>Melastomatoideae</taxon>
        <taxon>Melastomateae</taxon>
        <taxon>Melastoma</taxon>
    </lineage>
</organism>
<accession>A0ACB9QT19</accession>
<comment type="caution">
    <text evidence="1">The sequence shown here is derived from an EMBL/GenBank/DDBJ whole genome shotgun (WGS) entry which is preliminary data.</text>
</comment>
<evidence type="ECO:0000313" key="2">
    <source>
        <dbReference type="Proteomes" id="UP001057402"/>
    </source>
</evidence>
<keyword evidence="2" id="KW-1185">Reference proteome</keyword>
<name>A0ACB9QT19_9MYRT</name>
<gene>
    <name evidence="1" type="ORF">MLD38_018361</name>
</gene>
<protein>
    <submittedName>
        <fullName evidence="1">Uncharacterized protein</fullName>
    </submittedName>
</protein>
<evidence type="ECO:0000313" key="1">
    <source>
        <dbReference type="EMBL" id="KAI4369972.1"/>
    </source>
</evidence>
<dbReference type="Proteomes" id="UP001057402">
    <property type="component" value="Chromosome 5"/>
</dbReference>
<reference evidence="2" key="1">
    <citation type="journal article" date="2023" name="Front. Plant Sci.">
        <title>Chromosomal-level genome assembly of Melastoma candidum provides insights into trichome evolution.</title>
        <authorList>
            <person name="Zhong Y."/>
            <person name="Wu W."/>
            <person name="Sun C."/>
            <person name="Zou P."/>
            <person name="Liu Y."/>
            <person name="Dai S."/>
            <person name="Zhou R."/>
        </authorList>
    </citation>
    <scope>NUCLEOTIDE SEQUENCE [LARGE SCALE GENOMIC DNA]</scope>
</reference>
<dbReference type="EMBL" id="CM042884">
    <property type="protein sequence ID" value="KAI4369972.1"/>
    <property type="molecule type" value="Genomic_DNA"/>
</dbReference>
<sequence>MKCFYFRDKSKSKHSSSGQPNSAPVLQNHGGGGGSPPEPRGGDRAVTGLNRNTRSMSSLPSPRRGVAELYREKRGLREFTYPELRDATCGFNRELKIGEGGFGSVYKGTLKVVGDGRDPTVVAIKRLNRHGLQGRKEWMTEVQFLSVVEHPNLVKLLGYCSTEDGRGPQLFLVYEYMPNRGLDDHLFNQALPALPWKTRLEIILGAAEGLAYLHEGMEIKVIYRDFKSANVLLDENFQAKLSDFGLAREGPVDNRSHVTTVVVGTYGYAAPEYVETGHLTIPSDVWTFGVVLYEILTGRRAVEMNRPSREQKLLDWVKDYPVKGKTFSMIIDPRLRGQYSYPAARRIGNLAERCLVKNAKDRPTMREVTVVLKQAILESQPEAMDSRSNGSGPATPTKERRVSRRTR</sequence>
<proteinExistence type="predicted"/>